<gene>
    <name evidence="4" type="ORF">ET471_17635</name>
</gene>
<feature type="domain" description="LysM" evidence="3">
    <location>
        <begin position="167"/>
        <end position="217"/>
    </location>
</feature>
<dbReference type="CDD" id="cd00118">
    <property type="entry name" value="LysM"/>
    <property type="match status" value="2"/>
</dbReference>
<dbReference type="SUPFAM" id="SSF54106">
    <property type="entry name" value="LysM domain"/>
    <property type="match status" value="1"/>
</dbReference>
<feature type="transmembrane region" description="Helical" evidence="2">
    <location>
        <begin position="53"/>
        <end position="80"/>
    </location>
</feature>
<dbReference type="KEGG" id="xya:ET471_17635"/>
<dbReference type="InterPro" id="IPR052196">
    <property type="entry name" value="Bact_Kbp"/>
</dbReference>
<keyword evidence="5" id="KW-1185">Reference proteome</keyword>
<evidence type="ECO:0000313" key="4">
    <source>
        <dbReference type="EMBL" id="QAY71632.1"/>
    </source>
</evidence>
<dbReference type="InterPro" id="IPR036779">
    <property type="entry name" value="LysM_dom_sf"/>
</dbReference>
<feature type="domain" description="LysM" evidence="3">
    <location>
        <begin position="227"/>
        <end position="283"/>
    </location>
</feature>
<accession>A0A4P6F789</accession>
<dbReference type="EMBL" id="CP035493">
    <property type="protein sequence ID" value="QAY71632.1"/>
    <property type="molecule type" value="Genomic_DNA"/>
</dbReference>
<evidence type="ECO:0000256" key="2">
    <source>
        <dbReference type="SAM" id="Phobius"/>
    </source>
</evidence>
<dbReference type="InterPro" id="IPR018392">
    <property type="entry name" value="LysM"/>
</dbReference>
<feature type="transmembrane region" description="Helical" evidence="2">
    <location>
        <begin position="100"/>
        <end position="123"/>
    </location>
</feature>
<dbReference type="Pfam" id="PF01476">
    <property type="entry name" value="LysM"/>
    <property type="match status" value="2"/>
</dbReference>
<feature type="transmembrane region" description="Helical" evidence="2">
    <location>
        <begin position="12"/>
        <end position="33"/>
    </location>
</feature>
<name>A0A4P6F789_9MICO</name>
<keyword evidence="2" id="KW-0472">Membrane</keyword>
<reference evidence="4 5" key="1">
    <citation type="submission" date="2019-01" db="EMBL/GenBank/DDBJ databases">
        <title>Genome sequencing of strain FW10M-9.</title>
        <authorList>
            <person name="Heo J."/>
            <person name="Kim S.-J."/>
            <person name="Kim J.-S."/>
            <person name="Hong S.-B."/>
            <person name="Kwon S.-W."/>
        </authorList>
    </citation>
    <scope>NUCLEOTIDE SEQUENCE [LARGE SCALE GENOMIC DNA]</scope>
    <source>
        <strain evidence="4 5">FW10M-9</strain>
    </source>
</reference>
<dbReference type="PROSITE" id="PS51782">
    <property type="entry name" value="LYSM"/>
    <property type="match status" value="2"/>
</dbReference>
<feature type="compositionally biased region" description="Basic and acidic residues" evidence="1">
    <location>
        <begin position="1002"/>
        <end position="1015"/>
    </location>
</feature>
<dbReference type="PANTHER" id="PTHR34700">
    <property type="entry name" value="POTASSIUM BINDING PROTEIN KBP"/>
    <property type="match status" value="1"/>
</dbReference>
<feature type="compositionally biased region" description="Basic residues" evidence="1">
    <location>
        <begin position="1029"/>
        <end position="1043"/>
    </location>
</feature>
<sequence length="1043" mass="110324">MNPTTQRLQGTLAVAAVLAFLVGVPTILVKAGMTPWTTDWGTVWDRLSLPDNGTLLVTLLGLVAWAGWAYLTVGLIADLFGRVQGARVPRVRGFGLSQGVARRVIDVAALAFAAVPTLTAFGAPAQATAPAVVASLDPTPVPTTVPAPVPASVATSSAPAAAAATTASYTVRRGDSLWRIAEQQLGDPHRWTEIHELNRALLGDQPDLIAAGTVLQLPAPAAVAPAGDYIVEPGDTLSQIAKDELGDPNAYPQIVEASKSIIQPGGQHLTDPNLIYPGWTLDVTPDVATSATAAPATVVEPAATPTPPDTARKSPATAPTPPAETSPSVQEPRPDTPTAPLVSTEARRLYEASPDASQTASDDPEGRPSWLVPALIGPGTILAAGLFLTVRSRRRNGLRHRVPGQVPGPLPTEIADVAETVRITGQPNSASLRTVHLALTSLAAAYLDPCAYPPVHAVDVTDTHVRVHLLDPTDLPSPWVGSGTTWRAPLDADFPDLGIVPPYPMLVSVGQADDGALWLLNLEQITDTSVSGDIDAVQAFGRNVATELAVSPWSRTVQVDVIGFAPELDGFGPGRITHHADDAEVQDLAARVEGERSAEDWDPEILRAVIVDTHDCRASAARLSDAIRAHASRPGVVCLRLGETPSGTGLEVVSGRLRYAALDLDVTAVGLPAQEAAAVTALVHHAQLTPTTSAPARTGLTDTTGAIIGTLTLPRPATNEPAPGTLLPEPAERYADGAAVTVDDVAVLAPVIPDKVASDVLDADPNLDRDLAMWKRGKDCPWPTVTILGEVGLRGHGPDAEVASRRGHYAELATYLWLHPKGATSAKLAEAFGCSLARVRADMTHLRTHFGKRHVPKGPARNDPAYADWPGYHLVDVLVDRDLFDRLRARAQARGATDGADAGIHDLITALDLVHGQPLTDDRPGNAWHWYYTEVSYDRYDAAGIVDVALTVQAHALARPEPDTALARRVLEIALTASPYSEEAWQALANVADAEGNHAEADQLRSDNRRDRGDDEAPLDPPVRTRQIAARRRKATPGPRTRN</sequence>
<protein>
    <submittedName>
        <fullName evidence="4">LysM peptidoglycan-binding domain-containing protein</fullName>
    </submittedName>
</protein>
<dbReference type="SMART" id="SM00257">
    <property type="entry name" value="LysM"/>
    <property type="match status" value="2"/>
</dbReference>
<evidence type="ECO:0000313" key="5">
    <source>
        <dbReference type="Proteomes" id="UP000292118"/>
    </source>
</evidence>
<evidence type="ECO:0000259" key="3">
    <source>
        <dbReference type="PROSITE" id="PS51782"/>
    </source>
</evidence>
<organism evidence="4 5">
    <name type="scientific">Xylanimonas protaetiae</name>
    <dbReference type="NCBI Taxonomy" id="2509457"/>
    <lineage>
        <taxon>Bacteria</taxon>
        <taxon>Bacillati</taxon>
        <taxon>Actinomycetota</taxon>
        <taxon>Actinomycetes</taxon>
        <taxon>Micrococcales</taxon>
        <taxon>Promicromonosporaceae</taxon>
        <taxon>Xylanimonas</taxon>
    </lineage>
</organism>
<dbReference type="AlphaFoldDB" id="A0A4P6F789"/>
<evidence type="ECO:0000256" key="1">
    <source>
        <dbReference type="SAM" id="MobiDB-lite"/>
    </source>
</evidence>
<dbReference type="Gene3D" id="3.10.350.10">
    <property type="entry name" value="LysM domain"/>
    <property type="match status" value="2"/>
</dbReference>
<proteinExistence type="predicted"/>
<dbReference type="PANTHER" id="PTHR34700:SF4">
    <property type="entry name" value="PHAGE-LIKE ELEMENT PBSX PROTEIN XKDP"/>
    <property type="match status" value="1"/>
</dbReference>
<keyword evidence="2" id="KW-1133">Transmembrane helix</keyword>
<feature type="region of interest" description="Disordered" evidence="1">
    <location>
        <begin position="292"/>
        <end position="371"/>
    </location>
</feature>
<dbReference type="InterPro" id="IPR011990">
    <property type="entry name" value="TPR-like_helical_dom_sf"/>
</dbReference>
<dbReference type="OrthoDB" id="8444614at2"/>
<feature type="region of interest" description="Disordered" evidence="1">
    <location>
        <begin position="1002"/>
        <end position="1043"/>
    </location>
</feature>
<dbReference type="RefSeq" id="WP_129190509.1">
    <property type="nucleotide sequence ID" value="NZ_CP035493.1"/>
</dbReference>
<dbReference type="Gene3D" id="1.25.40.10">
    <property type="entry name" value="Tetratricopeptide repeat domain"/>
    <property type="match status" value="1"/>
</dbReference>
<keyword evidence="2" id="KW-0812">Transmembrane</keyword>
<dbReference type="Proteomes" id="UP000292118">
    <property type="component" value="Chromosome"/>
</dbReference>
<feature type="compositionally biased region" description="Low complexity" evidence="1">
    <location>
        <begin position="292"/>
        <end position="303"/>
    </location>
</feature>